<dbReference type="SMART" id="SM00342">
    <property type="entry name" value="HTH_ARAC"/>
    <property type="match status" value="1"/>
</dbReference>
<dbReference type="InterPro" id="IPR050908">
    <property type="entry name" value="SmbC-like"/>
</dbReference>
<dbReference type="Gene3D" id="1.10.10.60">
    <property type="entry name" value="Homeodomain-like"/>
    <property type="match status" value="2"/>
</dbReference>
<dbReference type="PROSITE" id="PS00041">
    <property type="entry name" value="HTH_ARAC_FAMILY_1"/>
    <property type="match status" value="1"/>
</dbReference>
<organism evidence="5 6">
    <name type="scientific">Microvirga puerhi</name>
    <dbReference type="NCBI Taxonomy" id="2876078"/>
    <lineage>
        <taxon>Bacteria</taxon>
        <taxon>Pseudomonadati</taxon>
        <taxon>Pseudomonadota</taxon>
        <taxon>Alphaproteobacteria</taxon>
        <taxon>Hyphomicrobiales</taxon>
        <taxon>Methylobacteriaceae</taxon>
        <taxon>Microvirga</taxon>
    </lineage>
</organism>
<dbReference type="InterPro" id="IPR029442">
    <property type="entry name" value="GyrI-like"/>
</dbReference>
<dbReference type="SUPFAM" id="SSF46689">
    <property type="entry name" value="Homeodomain-like"/>
    <property type="match status" value="2"/>
</dbReference>
<keyword evidence="3" id="KW-0804">Transcription</keyword>
<dbReference type="EMBL" id="JAIRBM010000015">
    <property type="protein sequence ID" value="MBZ6078128.1"/>
    <property type="molecule type" value="Genomic_DNA"/>
</dbReference>
<dbReference type="Pfam" id="PF06445">
    <property type="entry name" value="GyrI-like"/>
    <property type="match status" value="1"/>
</dbReference>
<protein>
    <submittedName>
        <fullName evidence="5">AraC family transcriptional regulator</fullName>
    </submittedName>
</protein>
<name>A0ABS7VTA8_9HYPH</name>
<dbReference type="InterPro" id="IPR011256">
    <property type="entry name" value="Reg_factor_effector_dom_sf"/>
</dbReference>
<evidence type="ECO:0000313" key="6">
    <source>
        <dbReference type="Proteomes" id="UP000704176"/>
    </source>
</evidence>
<keyword evidence="2" id="KW-0238">DNA-binding</keyword>
<dbReference type="InterPro" id="IPR018062">
    <property type="entry name" value="HTH_AraC-typ_CS"/>
</dbReference>
<keyword evidence="6" id="KW-1185">Reference proteome</keyword>
<dbReference type="SUPFAM" id="SSF55136">
    <property type="entry name" value="Probable bacterial effector-binding domain"/>
    <property type="match status" value="1"/>
</dbReference>
<dbReference type="InterPro" id="IPR010499">
    <property type="entry name" value="AraC_E-bd"/>
</dbReference>
<dbReference type="RefSeq" id="WP_224314882.1">
    <property type="nucleotide sequence ID" value="NZ_JAIRBM010000015.1"/>
</dbReference>
<comment type="caution">
    <text evidence="5">The sequence shown here is derived from an EMBL/GenBank/DDBJ whole genome shotgun (WGS) entry which is preliminary data.</text>
</comment>
<dbReference type="Proteomes" id="UP000704176">
    <property type="component" value="Unassembled WGS sequence"/>
</dbReference>
<reference evidence="5 6" key="1">
    <citation type="submission" date="2021-09" db="EMBL/GenBank/DDBJ databases">
        <title>The complete genome sequence of a new microorganism.</title>
        <authorList>
            <person name="Zi Z."/>
        </authorList>
    </citation>
    <scope>NUCLEOTIDE SEQUENCE [LARGE SCALE GENOMIC DNA]</scope>
    <source>
        <strain evidence="5 6">WGZ8</strain>
    </source>
</reference>
<evidence type="ECO:0000313" key="5">
    <source>
        <dbReference type="EMBL" id="MBZ6078128.1"/>
    </source>
</evidence>
<dbReference type="InterPro" id="IPR009057">
    <property type="entry name" value="Homeodomain-like_sf"/>
</dbReference>
<evidence type="ECO:0000259" key="4">
    <source>
        <dbReference type="PROSITE" id="PS01124"/>
    </source>
</evidence>
<dbReference type="Pfam" id="PF12833">
    <property type="entry name" value="HTH_18"/>
    <property type="match status" value="1"/>
</dbReference>
<sequence>MLQTKPKTRLDYGRRVALVIDHIADNLDGDLSLERLAGIACFSPYHFHRIYRSITGETLAETVRRLRLHRAAMELARSAYPIERIARRAGYGSVEAFTRAFGSDHGEPPGAFRARLTPFQPFGNGDDIMLPVTIKDFDGVYLATLPHRGNYQEIGRSFDQIGAWAAARGLFTRPPRMIGIYYDDPESVPEAELRSEAGIEVEPGTPLSDGVTLRHLPPGRVASIVHKGPYAGLEEIYRLLYREWLPQSGEEIGDQPVFEVYLNTPRDVPPSELLTEVTLPLKG</sequence>
<dbReference type="InterPro" id="IPR018060">
    <property type="entry name" value="HTH_AraC"/>
</dbReference>
<feature type="domain" description="HTH araC/xylS-type" evidence="4">
    <location>
        <begin position="17"/>
        <end position="115"/>
    </location>
</feature>
<evidence type="ECO:0000256" key="1">
    <source>
        <dbReference type="ARBA" id="ARBA00023015"/>
    </source>
</evidence>
<proteinExistence type="predicted"/>
<dbReference type="PANTHER" id="PTHR40055">
    <property type="entry name" value="TRANSCRIPTIONAL REGULATOR YGIV-RELATED"/>
    <property type="match status" value="1"/>
</dbReference>
<keyword evidence="1" id="KW-0805">Transcription regulation</keyword>
<gene>
    <name evidence="5" type="ORF">K9B37_17840</name>
</gene>
<accession>A0ABS7VTA8</accession>
<dbReference type="PROSITE" id="PS01124">
    <property type="entry name" value="HTH_ARAC_FAMILY_2"/>
    <property type="match status" value="1"/>
</dbReference>
<evidence type="ECO:0000256" key="2">
    <source>
        <dbReference type="ARBA" id="ARBA00023125"/>
    </source>
</evidence>
<evidence type="ECO:0000256" key="3">
    <source>
        <dbReference type="ARBA" id="ARBA00023163"/>
    </source>
</evidence>
<dbReference type="PANTHER" id="PTHR40055:SF1">
    <property type="entry name" value="TRANSCRIPTIONAL REGULATOR YGIV-RELATED"/>
    <property type="match status" value="1"/>
</dbReference>
<dbReference type="SMART" id="SM00871">
    <property type="entry name" value="AraC_E_bind"/>
    <property type="match status" value="1"/>
</dbReference>
<dbReference type="Gene3D" id="3.20.80.10">
    <property type="entry name" value="Regulatory factor, effector binding domain"/>
    <property type="match status" value="1"/>
</dbReference>